<feature type="transmembrane region" description="Helical" evidence="6">
    <location>
        <begin position="195"/>
        <end position="217"/>
    </location>
</feature>
<dbReference type="InterPro" id="IPR036259">
    <property type="entry name" value="MFS_trans_sf"/>
</dbReference>
<keyword evidence="4 6" id="KW-0472">Membrane</keyword>
<feature type="compositionally biased region" description="Basic and acidic residues" evidence="5">
    <location>
        <begin position="1"/>
        <end position="12"/>
    </location>
</feature>
<feature type="transmembrane region" description="Helical" evidence="6">
    <location>
        <begin position="34"/>
        <end position="56"/>
    </location>
</feature>
<dbReference type="PANTHER" id="PTHR23507">
    <property type="entry name" value="ZGC:174356"/>
    <property type="match status" value="1"/>
</dbReference>
<feature type="region of interest" description="Disordered" evidence="5">
    <location>
        <begin position="1"/>
        <end position="28"/>
    </location>
</feature>
<feature type="transmembrane region" description="Helical" evidence="6">
    <location>
        <begin position="298"/>
        <end position="322"/>
    </location>
</feature>
<evidence type="ECO:0000313" key="9">
    <source>
        <dbReference type="Proteomes" id="UP000248423"/>
    </source>
</evidence>
<feature type="transmembrane region" description="Helical" evidence="6">
    <location>
        <begin position="466"/>
        <end position="486"/>
    </location>
</feature>
<dbReference type="EMBL" id="KZ826410">
    <property type="protein sequence ID" value="PYI01625.1"/>
    <property type="molecule type" value="Genomic_DNA"/>
</dbReference>
<gene>
    <name evidence="8" type="ORF">BO78DRAFT_378690</name>
</gene>
<evidence type="ECO:0000256" key="4">
    <source>
        <dbReference type="ARBA" id="ARBA00023136"/>
    </source>
</evidence>
<evidence type="ECO:0000256" key="3">
    <source>
        <dbReference type="ARBA" id="ARBA00022989"/>
    </source>
</evidence>
<dbReference type="GO" id="GO:0022857">
    <property type="term" value="F:transmembrane transporter activity"/>
    <property type="evidence" value="ECO:0007669"/>
    <property type="project" value="InterPro"/>
</dbReference>
<sequence>MVHNEPHDDDVLRPLLAHQPTSNTDRDHNATVTWRPTIICLLVFLVMGIGTFISAAPQLRLFESIICQKYYQDSGGFPDASEIPEYLCKIEPVQAALAELVGWRAFFDNIPSLLLALPYGILADKYGRRLIMTLSFVGQLAGLAWVLVACWLGLPIKAIWLSSAFLIIGGGTTVAASVIMMVVTDSTPQIQRSQIFMCFEAAVLLTELISPPLGSLLMNHSIWLPNLVSCACGGVSILLSWYMPETRHWAVKKAHAEPEIPATPSEVPSERPNGQKRVIALMNSLKERLSVTTTQRNISLLILSFLVANFARDSMAFLLQYISKRYSWPIAKTAYMLSFRALAQLIHFMIILPWIDRTMRKRVETRPKEKDLYLARFSIIFMTIGFAALGFAPTIGLSMLGVAIYTVGTGFETFAQSLISSFINPTMIGALYSTLAMMQTTGSLLAGPSMSWAFRWGMELGGVWLGMPYLASAVLCASMMAVIFMIRLEPVGTGAAGHV</sequence>
<dbReference type="PANTHER" id="PTHR23507:SF1">
    <property type="entry name" value="FI18259P1-RELATED"/>
    <property type="match status" value="1"/>
</dbReference>
<name>A0A319DZT3_ASPSB</name>
<evidence type="ECO:0000259" key="7">
    <source>
        <dbReference type="PROSITE" id="PS50850"/>
    </source>
</evidence>
<dbReference type="Gene3D" id="1.20.1250.20">
    <property type="entry name" value="MFS general substrate transporter like domains"/>
    <property type="match status" value="1"/>
</dbReference>
<evidence type="ECO:0000313" key="8">
    <source>
        <dbReference type="EMBL" id="PYI01625.1"/>
    </source>
</evidence>
<feature type="transmembrane region" description="Helical" evidence="6">
    <location>
        <begin position="373"/>
        <end position="391"/>
    </location>
</feature>
<dbReference type="SUPFAM" id="SSF103473">
    <property type="entry name" value="MFS general substrate transporter"/>
    <property type="match status" value="1"/>
</dbReference>
<comment type="subcellular location">
    <subcellularLocation>
        <location evidence="1">Membrane</location>
        <topology evidence="1">Multi-pass membrane protein</topology>
    </subcellularLocation>
</comment>
<feature type="transmembrane region" description="Helical" evidence="6">
    <location>
        <begin position="223"/>
        <end position="243"/>
    </location>
</feature>
<dbReference type="PROSITE" id="PS50850">
    <property type="entry name" value="MFS"/>
    <property type="match status" value="1"/>
</dbReference>
<protein>
    <submittedName>
        <fullName evidence="8">MFS general substrate transporter</fullName>
    </submittedName>
</protein>
<feature type="domain" description="Major facilitator superfamily (MFS) profile" evidence="7">
    <location>
        <begin position="43"/>
        <end position="490"/>
    </location>
</feature>
<dbReference type="Proteomes" id="UP000248423">
    <property type="component" value="Unassembled WGS sequence"/>
</dbReference>
<dbReference type="InterPro" id="IPR020846">
    <property type="entry name" value="MFS_dom"/>
</dbReference>
<keyword evidence="3 6" id="KW-1133">Transmembrane helix</keyword>
<dbReference type="InterPro" id="IPR011701">
    <property type="entry name" value="MFS"/>
</dbReference>
<dbReference type="AlphaFoldDB" id="A0A319DZT3"/>
<feature type="transmembrane region" description="Helical" evidence="6">
    <location>
        <begin position="130"/>
        <end position="154"/>
    </location>
</feature>
<evidence type="ECO:0000256" key="5">
    <source>
        <dbReference type="SAM" id="MobiDB-lite"/>
    </source>
</evidence>
<organism evidence="8 9">
    <name type="scientific">Aspergillus sclerotiicarbonarius (strain CBS 121057 / IBT 28362)</name>
    <dbReference type="NCBI Taxonomy" id="1448318"/>
    <lineage>
        <taxon>Eukaryota</taxon>
        <taxon>Fungi</taxon>
        <taxon>Dikarya</taxon>
        <taxon>Ascomycota</taxon>
        <taxon>Pezizomycotina</taxon>
        <taxon>Eurotiomycetes</taxon>
        <taxon>Eurotiomycetidae</taxon>
        <taxon>Eurotiales</taxon>
        <taxon>Aspergillaceae</taxon>
        <taxon>Aspergillus</taxon>
        <taxon>Aspergillus subgen. Circumdati</taxon>
    </lineage>
</organism>
<dbReference type="Pfam" id="PF07690">
    <property type="entry name" value="MFS_1"/>
    <property type="match status" value="1"/>
</dbReference>
<dbReference type="GO" id="GO:0016020">
    <property type="term" value="C:membrane"/>
    <property type="evidence" value="ECO:0007669"/>
    <property type="project" value="UniProtKB-SubCell"/>
</dbReference>
<evidence type="ECO:0000256" key="6">
    <source>
        <dbReference type="SAM" id="Phobius"/>
    </source>
</evidence>
<reference evidence="8 9" key="1">
    <citation type="submission" date="2018-02" db="EMBL/GenBank/DDBJ databases">
        <title>The genomes of Aspergillus section Nigri reveals drivers in fungal speciation.</title>
        <authorList>
            <consortium name="DOE Joint Genome Institute"/>
            <person name="Vesth T.C."/>
            <person name="Nybo J."/>
            <person name="Theobald S."/>
            <person name="Brandl J."/>
            <person name="Frisvad J.C."/>
            <person name="Nielsen K.F."/>
            <person name="Lyhne E.K."/>
            <person name="Kogle M.E."/>
            <person name="Kuo A."/>
            <person name="Riley R."/>
            <person name="Clum A."/>
            <person name="Nolan M."/>
            <person name="Lipzen A."/>
            <person name="Salamov A."/>
            <person name="Henrissat B."/>
            <person name="Wiebenga A."/>
            <person name="De vries R.P."/>
            <person name="Grigoriev I.V."/>
            <person name="Mortensen U.H."/>
            <person name="Andersen M.R."/>
            <person name="Baker S.E."/>
        </authorList>
    </citation>
    <scope>NUCLEOTIDE SEQUENCE [LARGE SCALE GENOMIC DNA]</scope>
    <source>
        <strain evidence="8 9">CBS 121057</strain>
    </source>
</reference>
<dbReference type="VEuPathDB" id="FungiDB:BO78DRAFT_378690"/>
<keyword evidence="2 6" id="KW-0812">Transmembrane</keyword>
<evidence type="ECO:0000256" key="1">
    <source>
        <dbReference type="ARBA" id="ARBA00004141"/>
    </source>
</evidence>
<feature type="transmembrane region" description="Helical" evidence="6">
    <location>
        <begin position="334"/>
        <end position="352"/>
    </location>
</feature>
<proteinExistence type="predicted"/>
<evidence type="ECO:0000256" key="2">
    <source>
        <dbReference type="ARBA" id="ARBA00022692"/>
    </source>
</evidence>
<dbReference type="OrthoDB" id="194139at2759"/>
<feature type="transmembrane region" description="Helical" evidence="6">
    <location>
        <begin position="160"/>
        <end position="183"/>
    </location>
</feature>
<keyword evidence="9" id="KW-1185">Reference proteome</keyword>
<accession>A0A319DZT3</accession>